<protein>
    <recommendedName>
        <fullName evidence="4 5">Small ribosomal subunit protein uS9</fullName>
    </recommendedName>
</protein>
<dbReference type="NCBIfam" id="NF001099">
    <property type="entry name" value="PRK00132.1"/>
    <property type="match status" value="1"/>
</dbReference>
<keyword evidence="2 5" id="KW-0689">Ribosomal protein</keyword>
<evidence type="ECO:0000313" key="8">
    <source>
        <dbReference type="EMBL" id="PJE75803.1"/>
    </source>
</evidence>
<dbReference type="PANTHER" id="PTHR21569">
    <property type="entry name" value="RIBOSOMAL PROTEIN S9"/>
    <property type="match status" value="1"/>
</dbReference>
<comment type="similarity">
    <text evidence="1 5 6">Belongs to the universal ribosomal protein uS9 family.</text>
</comment>
<evidence type="ECO:0000256" key="3">
    <source>
        <dbReference type="ARBA" id="ARBA00023274"/>
    </source>
</evidence>
<evidence type="ECO:0000256" key="5">
    <source>
        <dbReference type="HAMAP-Rule" id="MF_00532"/>
    </source>
</evidence>
<dbReference type="InterPro" id="IPR014721">
    <property type="entry name" value="Ribsml_uS5_D2-typ_fold_subgr"/>
</dbReference>
<evidence type="ECO:0000256" key="6">
    <source>
        <dbReference type="RuleBase" id="RU003815"/>
    </source>
</evidence>
<dbReference type="Pfam" id="PF00380">
    <property type="entry name" value="Ribosomal_S9"/>
    <property type="match status" value="1"/>
</dbReference>
<evidence type="ECO:0000313" key="9">
    <source>
        <dbReference type="Proteomes" id="UP000231152"/>
    </source>
</evidence>
<dbReference type="FunFam" id="3.30.230.10:FF:000001">
    <property type="entry name" value="30S ribosomal protein S9"/>
    <property type="match status" value="1"/>
</dbReference>
<dbReference type="AlphaFoldDB" id="A0A2M8LEE2"/>
<dbReference type="Proteomes" id="UP000231152">
    <property type="component" value="Unassembled WGS sequence"/>
</dbReference>
<dbReference type="GO" id="GO:0003723">
    <property type="term" value="F:RNA binding"/>
    <property type="evidence" value="ECO:0007669"/>
    <property type="project" value="TreeGrafter"/>
</dbReference>
<evidence type="ECO:0000256" key="7">
    <source>
        <dbReference type="SAM" id="MobiDB-lite"/>
    </source>
</evidence>
<dbReference type="Gene3D" id="3.30.230.10">
    <property type="match status" value="1"/>
</dbReference>
<evidence type="ECO:0000256" key="1">
    <source>
        <dbReference type="ARBA" id="ARBA00005251"/>
    </source>
</evidence>
<dbReference type="PANTHER" id="PTHR21569:SF1">
    <property type="entry name" value="SMALL RIBOSOMAL SUBUNIT PROTEIN US9M"/>
    <property type="match status" value="1"/>
</dbReference>
<proteinExistence type="inferred from homology"/>
<dbReference type="EMBL" id="PFET01000009">
    <property type="protein sequence ID" value="PJE75803.1"/>
    <property type="molecule type" value="Genomic_DNA"/>
</dbReference>
<dbReference type="HAMAP" id="MF_00532_B">
    <property type="entry name" value="Ribosomal_uS9_B"/>
    <property type="match status" value="1"/>
</dbReference>
<gene>
    <name evidence="5" type="primary">rpsI</name>
    <name evidence="8" type="ORF">COV04_02565</name>
</gene>
<dbReference type="GO" id="GO:0006412">
    <property type="term" value="P:translation"/>
    <property type="evidence" value="ECO:0007669"/>
    <property type="project" value="UniProtKB-UniRule"/>
</dbReference>
<dbReference type="GO" id="GO:0022627">
    <property type="term" value="C:cytosolic small ribosomal subunit"/>
    <property type="evidence" value="ECO:0007669"/>
    <property type="project" value="TreeGrafter"/>
</dbReference>
<dbReference type="GO" id="GO:0003735">
    <property type="term" value="F:structural constituent of ribosome"/>
    <property type="evidence" value="ECO:0007669"/>
    <property type="project" value="InterPro"/>
</dbReference>
<evidence type="ECO:0000256" key="2">
    <source>
        <dbReference type="ARBA" id="ARBA00022980"/>
    </source>
</evidence>
<organism evidence="8 9">
    <name type="scientific">Candidatus Uhrbacteria bacterium CG10_big_fil_rev_8_21_14_0_10_48_11</name>
    <dbReference type="NCBI Taxonomy" id="1975037"/>
    <lineage>
        <taxon>Bacteria</taxon>
        <taxon>Candidatus Uhriibacteriota</taxon>
    </lineage>
</organism>
<sequence length="154" mass="17133">MPTTSTKTAKKPLSKPVNKATVKEPRNFIQTVGRRKSAVARVRLHLKGKGVITVNGKKLEEYFPHKLQQEAITAPLPLVGMNDTTDITVKVAGGGMRGQAEAIRLGVARALVVNNEEVRPTLRKMGWLTRDPRVKERKKPGLKGARRAPQWQKR</sequence>
<dbReference type="SUPFAM" id="SSF54211">
    <property type="entry name" value="Ribosomal protein S5 domain 2-like"/>
    <property type="match status" value="1"/>
</dbReference>
<name>A0A2M8LEE2_9BACT</name>
<evidence type="ECO:0000256" key="4">
    <source>
        <dbReference type="ARBA" id="ARBA00035259"/>
    </source>
</evidence>
<reference evidence="8 9" key="1">
    <citation type="submission" date="2017-09" db="EMBL/GenBank/DDBJ databases">
        <title>Depth-based differentiation of microbial function through sediment-hosted aquifers and enrichment of novel symbionts in the deep terrestrial subsurface.</title>
        <authorList>
            <person name="Probst A.J."/>
            <person name="Ladd B."/>
            <person name="Jarett J.K."/>
            <person name="Geller-Mcgrath D.E."/>
            <person name="Sieber C.M."/>
            <person name="Emerson J.B."/>
            <person name="Anantharaman K."/>
            <person name="Thomas B.C."/>
            <person name="Malmstrom R."/>
            <person name="Stieglmeier M."/>
            <person name="Klingl A."/>
            <person name="Woyke T."/>
            <person name="Ryan C.M."/>
            <person name="Banfield J.F."/>
        </authorList>
    </citation>
    <scope>NUCLEOTIDE SEQUENCE [LARGE SCALE GENOMIC DNA]</scope>
    <source>
        <strain evidence="8">CG10_big_fil_rev_8_21_14_0_10_48_11</strain>
    </source>
</reference>
<keyword evidence="3 5" id="KW-0687">Ribonucleoprotein</keyword>
<feature type="compositionally biased region" description="Basic residues" evidence="7">
    <location>
        <begin position="135"/>
        <end position="154"/>
    </location>
</feature>
<accession>A0A2M8LEE2</accession>
<dbReference type="InterPro" id="IPR000754">
    <property type="entry name" value="Ribosomal_uS9"/>
</dbReference>
<feature type="region of interest" description="Disordered" evidence="7">
    <location>
        <begin position="130"/>
        <end position="154"/>
    </location>
</feature>
<dbReference type="InterPro" id="IPR020574">
    <property type="entry name" value="Ribosomal_uS9_CS"/>
</dbReference>
<dbReference type="PROSITE" id="PS00360">
    <property type="entry name" value="RIBOSOMAL_S9"/>
    <property type="match status" value="1"/>
</dbReference>
<dbReference type="InterPro" id="IPR020568">
    <property type="entry name" value="Ribosomal_Su5_D2-typ_SF"/>
</dbReference>
<dbReference type="InterPro" id="IPR023035">
    <property type="entry name" value="Ribosomal_uS9_bac/plastid"/>
</dbReference>
<comment type="caution">
    <text evidence="8">The sequence shown here is derived from an EMBL/GenBank/DDBJ whole genome shotgun (WGS) entry which is preliminary data.</text>
</comment>